<feature type="transmembrane region" description="Helical" evidence="1">
    <location>
        <begin position="72"/>
        <end position="92"/>
    </location>
</feature>
<feature type="transmembrane region" description="Helical" evidence="1">
    <location>
        <begin position="137"/>
        <end position="154"/>
    </location>
</feature>
<accession>A0A5D0HHT2</accession>
<dbReference type="AlphaFoldDB" id="A0A5D0HHT2"/>
<organism evidence="2 3">
    <name type="scientific">Seonamhaeicola marinus</name>
    <dbReference type="NCBI Taxonomy" id="1912246"/>
    <lineage>
        <taxon>Bacteria</taxon>
        <taxon>Pseudomonadati</taxon>
        <taxon>Bacteroidota</taxon>
        <taxon>Flavobacteriia</taxon>
        <taxon>Flavobacteriales</taxon>
        <taxon>Flavobacteriaceae</taxon>
    </lineage>
</organism>
<dbReference type="EMBL" id="VSDQ01000729">
    <property type="protein sequence ID" value="TYA69829.1"/>
    <property type="molecule type" value="Genomic_DNA"/>
</dbReference>
<dbReference type="RefSeq" id="WP_148545099.1">
    <property type="nucleotide sequence ID" value="NZ_VSDQ01000729.1"/>
</dbReference>
<feature type="transmembrane region" description="Helical" evidence="1">
    <location>
        <begin position="160"/>
        <end position="184"/>
    </location>
</feature>
<feature type="transmembrane region" description="Helical" evidence="1">
    <location>
        <begin position="37"/>
        <end position="60"/>
    </location>
</feature>
<keyword evidence="1" id="KW-0472">Membrane</keyword>
<feature type="transmembrane region" description="Helical" evidence="1">
    <location>
        <begin position="229"/>
        <end position="247"/>
    </location>
</feature>
<evidence type="ECO:0000313" key="2">
    <source>
        <dbReference type="EMBL" id="TYA69829.1"/>
    </source>
</evidence>
<gene>
    <name evidence="2" type="ORF">FUA24_21275</name>
</gene>
<dbReference type="Proteomes" id="UP000323930">
    <property type="component" value="Unassembled WGS sequence"/>
</dbReference>
<feature type="transmembrane region" description="Helical" evidence="1">
    <location>
        <begin position="98"/>
        <end position="117"/>
    </location>
</feature>
<keyword evidence="3" id="KW-1185">Reference proteome</keyword>
<reference evidence="2 3" key="1">
    <citation type="submission" date="2019-08" db="EMBL/GenBank/DDBJ databases">
        <title>Seonamhaeicola sediminis sp. nov., isolated from marine sediment.</title>
        <authorList>
            <person name="Cao W.R."/>
        </authorList>
    </citation>
    <scope>NUCLEOTIDE SEQUENCE [LARGE SCALE GENOMIC DNA]</scope>
    <source>
        <strain evidence="2 3">B011</strain>
    </source>
</reference>
<dbReference type="OrthoDB" id="1467772at2"/>
<name>A0A5D0HHT2_9FLAO</name>
<feature type="transmembrane region" description="Helical" evidence="1">
    <location>
        <begin position="205"/>
        <end position="223"/>
    </location>
</feature>
<keyword evidence="1" id="KW-1133">Transmembrane helix</keyword>
<evidence type="ECO:0000256" key="1">
    <source>
        <dbReference type="SAM" id="Phobius"/>
    </source>
</evidence>
<feature type="transmembrane region" description="Helical" evidence="1">
    <location>
        <begin position="259"/>
        <end position="276"/>
    </location>
</feature>
<evidence type="ECO:0000313" key="3">
    <source>
        <dbReference type="Proteomes" id="UP000323930"/>
    </source>
</evidence>
<proteinExistence type="predicted"/>
<protein>
    <recommendedName>
        <fullName evidence="4">Prenyltransferase</fullName>
    </recommendedName>
</protein>
<feature type="transmembrane region" description="Helical" evidence="1">
    <location>
        <begin position="7"/>
        <end position="31"/>
    </location>
</feature>
<sequence length="277" mass="31996">MAYLKQLLNFYINSSIHVALSVVALAVISFLELNLYINIDLLLFTFFASVTGYNFVKYFGIAKFHHRSLARWLKAIQVFSLFCFIAMCYYAFKLEKSTLWYIAGFGLITFFYAIPFLPKDIFVDKKQNLRSIGGLKIYLIALVWSGVTVFLPLLNEGANWHTDILILGIQRYLFIIVLMFPFEIRDLKFDSLKLSTIPQRIGVRNTKVIGFVLLVIIILLDLLKVRFVLYEFAVLSVFMMLTLVLLLKAEKTQDKYYSAFWVEGIPILWALALLTVS</sequence>
<evidence type="ECO:0008006" key="4">
    <source>
        <dbReference type="Google" id="ProtNLM"/>
    </source>
</evidence>
<comment type="caution">
    <text evidence="2">The sequence shown here is derived from an EMBL/GenBank/DDBJ whole genome shotgun (WGS) entry which is preliminary data.</text>
</comment>
<keyword evidence="1" id="KW-0812">Transmembrane</keyword>